<keyword evidence="3" id="KW-0399">Innate immunity</keyword>
<comment type="subcellular location">
    <subcellularLocation>
        <location evidence="1">Cytoplasm</location>
    </subcellularLocation>
</comment>
<dbReference type="Pfam" id="PF17776">
    <property type="entry name" value="NLRC4_HD2"/>
    <property type="match status" value="1"/>
</dbReference>
<dbReference type="InterPro" id="IPR004020">
    <property type="entry name" value="DAPIN"/>
</dbReference>
<evidence type="ECO:0000256" key="1">
    <source>
        <dbReference type="ARBA" id="ARBA00004496"/>
    </source>
</evidence>
<keyword evidence="6" id="KW-0547">Nucleotide-binding</keyword>
<gene>
    <name evidence="12" type="primary">Nlrp9</name>
</gene>
<dbReference type="SUPFAM" id="SSF47986">
    <property type="entry name" value="DEATH domain"/>
    <property type="match status" value="1"/>
</dbReference>
<evidence type="ECO:0000256" key="2">
    <source>
        <dbReference type="ARBA" id="ARBA00022490"/>
    </source>
</evidence>
<evidence type="ECO:0000256" key="6">
    <source>
        <dbReference type="ARBA" id="ARBA00022741"/>
    </source>
</evidence>
<evidence type="ECO:0000256" key="3">
    <source>
        <dbReference type="ARBA" id="ARBA00022588"/>
    </source>
</evidence>
<reference evidence="12" key="1">
    <citation type="submission" date="2025-08" db="UniProtKB">
        <authorList>
            <consortium name="RefSeq"/>
        </authorList>
    </citation>
    <scope>IDENTIFICATION</scope>
    <source>
        <tissue evidence="12">Liver</tissue>
    </source>
</reference>
<dbReference type="PANTHER" id="PTHR45690:SF13">
    <property type="entry name" value="NACHT, LRR AND PYD DOMAINS-CONTAINING PROTEIN 9"/>
    <property type="match status" value="1"/>
</dbReference>
<dbReference type="Gene3D" id="3.40.50.300">
    <property type="entry name" value="P-loop containing nucleotide triphosphate hydrolases"/>
    <property type="match status" value="1"/>
</dbReference>
<keyword evidence="4" id="KW-0433">Leucine-rich repeat</keyword>
<evidence type="ECO:0000313" key="11">
    <source>
        <dbReference type="Proteomes" id="UP000886700"/>
    </source>
</evidence>
<dbReference type="GeneID" id="101837473"/>
<evidence type="ECO:0000259" key="10">
    <source>
        <dbReference type="PROSITE" id="PS50837"/>
    </source>
</evidence>
<feature type="domain" description="NACHT" evidence="10">
    <location>
        <begin position="142"/>
        <end position="269"/>
    </location>
</feature>
<keyword evidence="5" id="KW-0677">Repeat</keyword>
<dbReference type="Proteomes" id="UP000886700">
    <property type="component" value="Unplaced"/>
</dbReference>
<evidence type="ECO:0000313" key="12">
    <source>
        <dbReference type="RefSeq" id="XP_040590088.1"/>
    </source>
</evidence>
<dbReference type="Pfam" id="PF17779">
    <property type="entry name" value="WHD_NOD2"/>
    <property type="match status" value="1"/>
</dbReference>
<dbReference type="InterPro" id="IPR027417">
    <property type="entry name" value="P-loop_NTPase"/>
</dbReference>
<organism evidence="11 12">
    <name type="scientific">Mesocricetus auratus</name>
    <name type="common">Golden hamster</name>
    <dbReference type="NCBI Taxonomy" id="10036"/>
    <lineage>
        <taxon>Eukaryota</taxon>
        <taxon>Metazoa</taxon>
        <taxon>Chordata</taxon>
        <taxon>Craniata</taxon>
        <taxon>Vertebrata</taxon>
        <taxon>Euteleostomi</taxon>
        <taxon>Mammalia</taxon>
        <taxon>Eutheria</taxon>
        <taxon>Euarchontoglires</taxon>
        <taxon>Glires</taxon>
        <taxon>Rodentia</taxon>
        <taxon>Myomorpha</taxon>
        <taxon>Muroidea</taxon>
        <taxon>Cricetidae</taxon>
        <taxon>Cricetinae</taxon>
        <taxon>Mesocricetus</taxon>
    </lineage>
</organism>
<protein>
    <submittedName>
        <fullName evidence="12">NACHT, LRR and PYD domains-containing protein 9 isoform X1</fullName>
    </submittedName>
</protein>
<dbReference type="Gene3D" id="3.80.10.10">
    <property type="entry name" value="Ribonuclease Inhibitor"/>
    <property type="match status" value="2"/>
</dbReference>
<dbReference type="Pfam" id="PF02758">
    <property type="entry name" value="PYRIN"/>
    <property type="match status" value="1"/>
</dbReference>
<keyword evidence="11" id="KW-1185">Reference proteome</keyword>
<evidence type="ECO:0000256" key="8">
    <source>
        <dbReference type="ARBA" id="ARBA00022859"/>
    </source>
</evidence>
<keyword evidence="2" id="KW-0963">Cytoplasm</keyword>
<evidence type="ECO:0000256" key="7">
    <source>
        <dbReference type="ARBA" id="ARBA00022840"/>
    </source>
</evidence>
<dbReference type="RefSeq" id="XP_040590088.1">
    <property type="nucleotide sequence ID" value="XM_040734154.1"/>
</dbReference>
<dbReference type="Gene3D" id="1.10.533.10">
    <property type="entry name" value="Death Domain, Fas"/>
    <property type="match status" value="1"/>
</dbReference>
<sequence length="1003" mass="115390">MEETHGYNLTLCLLKLSDEDFMEFKDSLRKVLGFKPKPIPRTKIATASRRGLAMLLNKHYPGQVWDIVLSLSQRAKWKKLFDRAERLKRDERRPYKETMEIIFKYIWDFENYIHVPSHEYNIITEMQHRTLKDIFDLQLESVTAVILGNKGEGKTTFLRKAMLDWAAGDLWQNRFHYVFFFSLMSLNNITELSLAQLILSKLSESSETLEDIVSDPRRILFILEGFDYLKFDLGLQTNLCNDWRKKAPTQIVLSSLLQKVMLQESSLLLELGNLSVPKIYPLLQKPREITIGGYTEASVKYYCCSFMHSFKKGSEIFNYLQAIQLLLTLCKNPYKRWMVCRTLKCQFKRGEKLNIAFKPDSVLYTSFMVSSFRAKYAGYPSRQNRNKLMTLCTLAVEGMWKSVFVFKYEDLLRNGISESEQILWMKMYFLNTRGDCFVFYHPALQLYFAALFYFLRQDKDKHHPIIGSLPQLLREIYAHGQNQWLLTGKFVFGIATEKIAAILEPHFGFIPCEKMRQEIFKCFRSLSQGECGEKLISPQSLFDSLVENQEEQFITQVMDMFEEMTVDISSADVLSVATTCLLKSQSLKKLHLHIQQRVFSEIYNPEDGDLEVFKHEKNNAIKHWRMLCRVFQNLEVLDLDSCKFNVTVIFLLYLSMSPTHRGPLNAFKLQSFSCSYLTNFGCGLLFHTLLQLPHLKSLNLYGTNLSNDVVENMCCVLKSPSCRVEELLLGKCDISSEACGVIATSLTKCKVKHLSLVENPLKNKGVMLVCEILKHPSCVLETLMLSYCCFTFIACGHLYEALLHNKYLSLLDLSSNFLEDTGVNILCEALKDPRCNLRELWLSGCYLTSDCCKAISAVLSCNQNLKTLKLGSNNIQDTGIKQLCEALRNPGCKLQCLGLDMCEFTTDSCADLALALTTCKTLTVLSLDWMTLGHNGLELLCEALNHRACNLKVLGLDKSAFCEESQILLQDVEKKNNLIILHYPWIKEENKKRGVRLVWNSKN</sequence>
<dbReference type="Pfam" id="PF05729">
    <property type="entry name" value="NACHT"/>
    <property type="match status" value="1"/>
</dbReference>
<dbReference type="SMART" id="SM01289">
    <property type="entry name" value="PYRIN"/>
    <property type="match status" value="1"/>
</dbReference>
<accession>A0ABM2WID9</accession>
<dbReference type="InterPro" id="IPR011029">
    <property type="entry name" value="DEATH-like_dom_sf"/>
</dbReference>
<keyword evidence="7" id="KW-0067">ATP-binding</keyword>
<dbReference type="InterPro" id="IPR050637">
    <property type="entry name" value="NLRP_innate_immun_reg"/>
</dbReference>
<evidence type="ECO:0000256" key="4">
    <source>
        <dbReference type="ARBA" id="ARBA00022614"/>
    </source>
</evidence>
<dbReference type="InterPro" id="IPR007111">
    <property type="entry name" value="NACHT_NTPase"/>
</dbReference>
<evidence type="ECO:0000256" key="9">
    <source>
        <dbReference type="ARBA" id="ARBA00023198"/>
    </source>
</evidence>
<evidence type="ECO:0000256" key="5">
    <source>
        <dbReference type="ARBA" id="ARBA00022737"/>
    </source>
</evidence>
<keyword evidence="8" id="KW-0391">Immunity</keyword>
<dbReference type="PROSITE" id="PS50837">
    <property type="entry name" value="NACHT"/>
    <property type="match status" value="1"/>
</dbReference>
<dbReference type="SMART" id="SM00368">
    <property type="entry name" value="LRR_RI"/>
    <property type="match status" value="9"/>
</dbReference>
<name>A0ABM2WID9_MESAU</name>
<dbReference type="InterPro" id="IPR041075">
    <property type="entry name" value="NOD1/2_WH"/>
</dbReference>
<keyword evidence="9" id="KW-0395">Inflammatory response</keyword>
<dbReference type="InterPro" id="IPR032675">
    <property type="entry name" value="LRR_dom_sf"/>
</dbReference>
<dbReference type="SUPFAM" id="SSF52047">
    <property type="entry name" value="RNI-like"/>
    <property type="match status" value="1"/>
</dbReference>
<proteinExistence type="predicted"/>
<dbReference type="InterPro" id="IPR041267">
    <property type="entry name" value="NLRP_HD2"/>
</dbReference>
<dbReference type="PANTHER" id="PTHR45690">
    <property type="entry name" value="NACHT, LRR AND PYD DOMAINS-CONTAINING PROTEIN 12"/>
    <property type="match status" value="1"/>
</dbReference>